<dbReference type="SMART" id="SM00504">
    <property type="entry name" value="Ubox"/>
    <property type="match status" value="1"/>
</dbReference>
<name>A0A7N0U766_KALFE</name>
<dbReference type="UniPathway" id="UPA00143"/>
<sequence length="454" mass="50143">MAKTDASDTDPRKRVDAMELKRELKRLVEAIVGDEDNGDGVCEDQASKVLGALREMKSRKSGSICLGTVCVPEEFRCPISKQLMGDPVVLSTGKSYDRPFIQKWLKEGHRTCPVTQQVLSHTILTPNLLVRELIAKWCVNNGIAPPKPVTALDEELVTDAERDRLKLLLEKMSSSLPVQKEAARELRLLTKRMPSFRALFGESADAIPQLLNPLSPGGGVDTDSDLQEDLVTTVLNLSIHDSNKKLVGENPIVIPLLIESLKGKTVEIKRNAAAALFTLSALDSNKQIIGKKGAMEPLIELLDEGHPLAIKDAASAIFNLCILSENKVRAIRDGAIQAILKKIRDQTLVEELLAILAMLSGHREAVEEMCAHGAVGCLLSILRESQCERNKENCVVILYTICYYDRSRLRQVREEEDDYATISKVAQFGTSRAQRKANGILERLHKVTSVTHTT</sequence>
<keyword evidence="5" id="KW-0677">Repeat</keyword>
<dbReference type="OMA" id="EHNKENC"/>
<dbReference type="InterPro" id="IPR003613">
    <property type="entry name" value="Ubox_domain"/>
</dbReference>
<evidence type="ECO:0000256" key="1">
    <source>
        <dbReference type="ARBA" id="ARBA00000900"/>
    </source>
</evidence>
<dbReference type="FunFam" id="1.25.10.10:FF:000330">
    <property type="entry name" value="RING-type E3 ubiquitin transferase"/>
    <property type="match status" value="1"/>
</dbReference>
<dbReference type="GO" id="GO:0061630">
    <property type="term" value="F:ubiquitin protein ligase activity"/>
    <property type="evidence" value="ECO:0007669"/>
    <property type="project" value="UniProtKB-EC"/>
</dbReference>
<dbReference type="EnsemblPlants" id="Kaladp0055s0513.1.v1.1">
    <property type="protein sequence ID" value="Kaladp0055s0513.1.v1.1"/>
    <property type="gene ID" value="Kaladp0055s0513.v1.1"/>
</dbReference>
<dbReference type="SUPFAM" id="SSF48371">
    <property type="entry name" value="ARM repeat"/>
    <property type="match status" value="1"/>
</dbReference>
<protein>
    <recommendedName>
        <fullName evidence="3">RING-type E3 ubiquitin transferase</fullName>
        <ecNumber evidence="3">2.3.2.27</ecNumber>
    </recommendedName>
</protein>
<keyword evidence="4" id="KW-0808">Transferase</keyword>
<evidence type="ECO:0000313" key="8">
    <source>
        <dbReference type="EnsemblPlants" id="Kaladp0055s0513.1.v1.1"/>
    </source>
</evidence>
<dbReference type="Gene3D" id="3.30.40.10">
    <property type="entry name" value="Zinc/RING finger domain, C3HC4 (zinc finger)"/>
    <property type="match status" value="1"/>
</dbReference>
<keyword evidence="6" id="KW-0833">Ubl conjugation pathway</keyword>
<dbReference type="InterPro" id="IPR045210">
    <property type="entry name" value="RING-Ubox_PUB"/>
</dbReference>
<evidence type="ECO:0000259" key="7">
    <source>
        <dbReference type="PROSITE" id="PS51698"/>
    </source>
</evidence>
<dbReference type="InterPro" id="IPR013083">
    <property type="entry name" value="Znf_RING/FYVE/PHD"/>
</dbReference>
<evidence type="ECO:0000256" key="4">
    <source>
        <dbReference type="ARBA" id="ARBA00022679"/>
    </source>
</evidence>
<dbReference type="SUPFAM" id="SSF57850">
    <property type="entry name" value="RING/U-box"/>
    <property type="match status" value="1"/>
</dbReference>
<dbReference type="GO" id="GO:0016567">
    <property type="term" value="P:protein ubiquitination"/>
    <property type="evidence" value="ECO:0007669"/>
    <property type="project" value="UniProtKB-UniPathway"/>
</dbReference>
<keyword evidence="9" id="KW-1185">Reference proteome</keyword>
<comment type="catalytic activity">
    <reaction evidence="1">
        <text>S-ubiquitinyl-[E2 ubiquitin-conjugating enzyme]-L-cysteine + [acceptor protein]-L-lysine = [E2 ubiquitin-conjugating enzyme]-L-cysteine + N(6)-ubiquitinyl-[acceptor protein]-L-lysine.</text>
        <dbReference type="EC" id="2.3.2.27"/>
    </reaction>
</comment>
<dbReference type="Pfam" id="PF04564">
    <property type="entry name" value="U-box"/>
    <property type="match status" value="1"/>
</dbReference>
<dbReference type="Pfam" id="PF25598">
    <property type="entry name" value="ARM_PUB"/>
    <property type="match status" value="1"/>
</dbReference>
<dbReference type="InterPro" id="IPR058678">
    <property type="entry name" value="ARM_PUB"/>
</dbReference>
<dbReference type="FunFam" id="3.30.40.10:FF:000114">
    <property type="entry name" value="RING-type E3 ubiquitin transferase"/>
    <property type="match status" value="1"/>
</dbReference>
<evidence type="ECO:0000313" key="9">
    <source>
        <dbReference type="Proteomes" id="UP000594263"/>
    </source>
</evidence>
<dbReference type="PANTHER" id="PTHR23315">
    <property type="entry name" value="U BOX DOMAIN-CONTAINING"/>
    <property type="match status" value="1"/>
</dbReference>
<reference evidence="8" key="1">
    <citation type="submission" date="2021-01" db="UniProtKB">
        <authorList>
            <consortium name="EnsemblPlants"/>
        </authorList>
    </citation>
    <scope>IDENTIFICATION</scope>
</reference>
<dbReference type="AlphaFoldDB" id="A0A7N0U766"/>
<dbReference type="InterPro" id="IPR016024">
    <property type="entry name" value="ARM-type_fold"/>
</dbReference>
<dbReference type="InterPro" id="IPR011989">
    <property type="entry name" value="ARM-like"/>
</dbReference>
<feature type="domain" description="U-box" evidence="7">
    <location>
        <begin position="70"/>
        <end position="144"/>
    </location>
</feature>
<dbReference type="Gene3D" id="1.25.10.10">
    <property type="entry name" value="Leucine-rich Repeat Variant"/>
    <property type="match status" value="1"/>
</dbReference>
<dbReference type="EC" id="2.3.2.27" evidence="3"/>
<dbReference type="Gramene" id="Kaladp0055s0513.2.v1.1">
    <property type="protein sequence ID" value="Kaladp0055s0513.2.v1.1"/>
    <property type="gene ID" value="Kaladp0055s0513.v1.1"/>
</dbReference>
<evidence type="ECO:0000256" key="3">
    <source>
        <dbReference type="ARBA" id="ARBA00012483"/>
    </source>
</evidence>
<evidence type="ECO:0000256" key="5">
    <source>
        <dbReference type="ARBA" id="ARBA00022737"/>
    </source>
</evidence>
<dbReference type="CDD" id="cd16664">
    <property type="entry name" value="RING-Ubox_PUB"/>
    <property type="match status" value="1"/>
</dbReference>
<dbReference type="PROSITE" id="PS51698">
    <property type="entry name" value="U_BOX"/>
    <property type="match status" value="1"/>
</dbReference>
<organism evidence="8 9">
    <name type="scientific">Kalanchoe fedtschenkoi</name>
    <name type="common">Lavender scallops</name>
    <name type="synonym">South American air plant</name>
    <dbReference type="NCBI Taxonomy" id="63787"/>
    <lineage>
        <taxon>Eukaryota</taxon>
        <taxon>Viridiplantae</taxon>
        <taxon>Streptophyta</taxon>
        <taxon>Embryophyta</taxon>
        <taxon>Tracheophyta</taxon>
        <taxon>Spermatophyta</taxon>
        <taxon>Magnoliopsida</taxon>
        <taxon>eudicotyledons</taxon>
        <taxon>Gunneridae</taxon>
        <taxon>Pentapetalae</taxon>
        <taxon>Saxifragales</taxon>
        <taxon>Crassulaceae</taxon>
        <taxon>Kalanchoe</taxon>
    </lineage>
</organism>
<dbReference type="PANTHER" id="PTHR23315:SF265">
    <property type="entry name" value="U-BOX DOMAIN-CONTAINING PROTEIN 46-RELATED"/>
    <property type="match status" value="1"/>
</dbReference>
<evidence type="ECO:0000256" key="6">
    <source>
        <dbReference type="ARBA" id="ARBA00022786"/>
    </source>
</evidence>
<dbReference type="Gramene" id="Kaladp0055s0513.1.v1.1">
    <property type="protein sequence ID" value="Kaladp0055s0513.1.v1.1"/>
    <property type="gene ID" value="Kaladp0055s0513.v1.1"/>
</dbReference>
<accession>A0A7N0U766</accession>
<proteinExistence type="predicted"/>
<dbReference type="Proteomes" id="UP000594263">
    <property type="component" value="Unplaced"/>
</dbReference>
<dbReference type="InterPro" id="IPR000225">
    <property type="entry name" value="Armadillo"/>
</dbReference>
<dbReference type="EnsemblPlants" id="Kaladp0055s0513.2.v1.1">
    <property type="protein sequence ID" value="Kaladp0055s0513.2.v1.1"/>
    <property type="gene ID" value="Kaladp0055s0513.v1.1"/>
</dbReference>
<dbReference type="SMART" id="SM00185">
    <property type="entry name" value="ARM"/>
    <property type="match status" value="4"/>
</dbReference>
<comment type="pathway">
    <text evidence="2">Protein modification; protein ubiquitination.</text>
</comment>
<evidence type="ECO:0000256" key="2">
    <source>
        <dbReference type="ARBA" id="ARBA00004906"/>
    </source>
</evidence>